<organism evidence="1 2">
    <name type="scientific">Cercospora zeae-maydis SCOH1-5</name>
    <dbReference type="NCBI Taxonomy" id="717836"/>
    <lineage>
        <taxon>Eukaryota</taxon>
        <taxon>Fungi</taxon>
        <taxon>Dikarya</taxon>
        <taxon>Ascomycota</taxon>
        <taxon>Pezizomycotina</taxon>
        <taxon>Dothideomycetes</taxon>
        <taxon>Dothideomycetidae</taxon>
        <taxon>Mycosphaerellales</taxon>
        <taxon>Mycosphaerellaceae</taxon>
        <taxon>Cercospora</taxon>
    </lineage>
</organism>
<evidence type="ECO:0000313" key="1">
    <source>
        <dbReference type="EMBL" id="KAF2206502.1"/>
    </source>
</evidence>
<protein>
    <submittedName>
        <fullName evidence="1">Uncharacterized protein</fullName>
    </submittedName>
</protein>
<dbReference type="Proteomes" id="UP000799539">
    <property type="component" value="Unassembled WGS sequence"/>
</dbReference>
<reference evidence="1" key="1">
    <citation type="journal article" date="2020" name="Stud. Mycol.">
        <title>101 Dothideomycetes genomes: a test case for predicting lifestyles and emergence of pathogens.</title>
        <authorList>
            <person name="Haridas S."/>
            <person name="Albert R."/>
            <person name="Binder M."/>
            <person name="Bloem J."/>
            <person name="Labutti K."/>
            <person name="Salamov A."/>
            <person name="Andreopoulos B."/>
            <person name="Baker S."/>
            <person name="Barry K."/>
            <person name="Bills G."/>
            <person name="Bluhm B."/>
            <person name="Cannon C."/>
            <person name="Castanera R."/>
            <person name="Culley D."/>
            <person name="Daum C."/>
            <person name="Ezra D."/>
            <person name="Gonzalez J."/>
            <person name="Henrissat B."/>
            <person name="Kuo A."/>
            <person name="Liang C."/>
            <person name="Lipzen A."/>
            <person name="Lutzoni F."/>
            <person name="Magnuson J."/>
            <person name="Mondo S."/>
            <person name="Nolan M."/>
            <person name="Ohm R."/>
            <person name="Pangilinan J."/>
            <person name="Park H.-J."/>
            <person name="Ramirez L."/>
            <person name="Alfaro M."/>
            <person name="Sun H."/>
            <person name="Tritt A."/>
            <person name="Yoshinaga Y."/>
            <person name="Zwiers L.-H."/>
            <person name="Turgeon B."/>
            <person name="Goodwin S."/>
            <person name="Spatafora J."/>
            <person name="Crous P."/>
            <person name="Grigoriev I."/>
        </authorList>
    </citation>
    <scope>NUCLEOTIDE SEQUENCE</scope>
    <source>
        <strain evidence="1">SCOH1-5</strain>
    </source>
</reference>
<dbReference type="EMBL" id="ML992719">
    <property type="protein sequence ID" value="KAF2206502.1"/>
    <property type="molecule type" value="Genomic_DNA"/>
</dbReference>
<accession>A0A6A6EYF8</accession>
<evidence type="ECO:0000313" key="2">
    <source>
        <dbReference type="Proteomes" id="UP000799539"/>
    </source>
</evidence>
<dbReference type="AlphaFoldDB" id="A0A6A6EYF8"/>
<proteinExistence type="predicted"/>
<keyword evidence="2" id="KW-1185">Reference proteome</keyword>
<sequence length="194" mass="21187">MTTTTGAGSNGGWTLINADSEGFQILSGPKDKVDLVHLIVPCDSSKLVSFAQVMRFDLGLTQRQAYGVNMADIMSRLASDYPGVERLYIQLSFDIYRTSIAEPAQFGSWVKAFVKTALAAKFESACPIFLGVTDIANQQFKVVEYIEALGEDKFGFFDDPAVTIMMRRGSAVFIGRSAKREICATDKAVTDQGN</sequence>
<dbReference type="OrthoDB" id="3630184at2759"/>
<gene>
    <name evidence="1" type="ORF">CERZMDRAFT_89253</name>
</gene>
<name>A0A6A6EYF8_9PEZI</name>